<sequence length="96" mass="10879">MKYEPFKGLTPQEVDALTRRQRLARLESFVETIGRHEVASNMCIRHQAVYYPRSRPFANQQGSQEKEDASEGIERMLADLAAADEPSTLAEDRVLG</sequence>
<protein>
    <submittedName>
        <fullName evidence="1">Uncharacterized protein</fullName>
    </submittedName>
</protein>
<name>A0ACC1SEF1_9APHY</name>
<proteinExistence type="predicted"/>
<evidence type="ECO:0000313" key="1">
    <source>
        <dbReference type="EMBL" id="KAJ3537852.1"/>
    </source>
</evidence>
<organism evidence="1 2">
    <name type="scientific">Phlebia brevispora</name>
    <dbReference type="NCBI Taxonomy" id="194682"/>
    <lineage>
        <taxon>Eukaryota</taxon>
        <taxon>Fungi</taxon>
        <taxon>Dikarya</taxon>
        <taxon>Basidiomycota</taxon>
        <taxon>Agaricomycotina</taxon>
        <taxon>Agaricomycetes</taxon>
        <taxon>Polyporales</taxon>
        <taxon>Meruliaceae</taxon>
        <taxon>Phlebia</taxon>
    </lineage>
</organism>
<evidence type="ECO:0000313" key="2">
    <source>
        <dbReference type="Proteomes" id="UP001148662"/>
    </source>
</evidence>
<keyword evidence="2" id="KW-1185">Reference proteome</keyword>
<dbReference type="EMBL" id="JANHOG010001391">
    <property type="protein sequence ID" value="KAJ3537852.1"/>
    <property type="molecule type" value="Genomic_DNA"/>
</dbReference>
<gene>
    <name evidence="1" type="ORF">NM688_g6609</name>
</gene>
<dbReference type="Proteomes" id="UP001148662">
    <property type="component" value="Unassembled WGS sequence"/>
</dbReference>
<accession>A0ACC1SEF1</accession>
<reference evidence="1" key="1">
    <citation type="submission" date="2022-07" db="EMBL/GenBank/DDBJ databases">
        <title>Genome Sequence of Phlebia brevispora.</title>
        <authorList>
            <person name="Buettner E."/>
        </authorList>
    </citation>
    <scope>NUCLEOTIDE SEQUENCE</scope>
    <source>
        <strain evidence="1">MPL23</strain>
    </source>
</reference>
<comment type="caution">
    <text evidence="1">The sequence shown here is derived from an EMBL/GenBank/DDBJ whole genome shotgun (WGS) entry which is preliminary data.</text>
</comment>